<dbReference type="EMBL" id="CAEZTC010000091">
    <property type="protein sequence ID" value="CAB4560716.1"/>
    <property type="molecule type" value="Genomic_DNA"/>
</dbReference>
<evidence type="ECO:0000259" key="1">
    <source>
        <dbReference type="Pfam" id="PF13280"/>
    </source>
</evidence>
<dbReference type="AlphaFoldDB" id="A0A6J6DBN5"/>
<protein>
    <submittedName>
        <fullName evidence="3">Unannotated protein</fullName>
    </submittedName>
</protein>
<feature type="domain" description="WYL" evidence="1">
    <location>
        <begin position="152"/>
        <end position="210"/>
    </location>
</feature>
<evidence type="ECO:0000313" key="4">
    <source>
        <dbReference type="EMBL" id="CAB4571070.1"/>
    </source>
</evidence>
<accession>A0A6J6DBN5</accession>
<organism evidence="3">
    <name type="scientific">freshwater metagenome</name>
    <dbReference type="NCBI Taxonomy" id="449393"/>
    <lineage>
        <taxon>unclassified sequences</taxon>
        <taxon>metagenomes</taxon>
        <taxon>ecological metagenomes</taxon>
    </lineage>
</organism>
<dbReference type="PANTHER" id="PTHR34580:SF1">
    <property type="entry name" value="PROTEIN PAFC"/>
    <property type="match status" value="1"/>
</dbReference>
<dbReference type="InterPro" id="IPR051534">
    <property type="entry name" value="CBASS_pafABC_assoc_protein"/>
</dbReference>
<proteinExistence type="predicted"/>
<evidence type="ECO:0000259" key="2">
    <source>
        <dbReference type="Pfam" id="PF25583"/>
    </source>
</evidence>
<dbReference type="PANTHER" id="PTHR34580">
    <property type="match status" value="1"/>
</dbReference>
<evidence type="ECO:0000313" key="3">
    <source>
        <dbReference type="EMBL" id="CAB4560716.1"/>
    </source>
</evidence>
<dbReference type="Pfam" id="PF25583">
    <property type="entry name" value="WCX"/>
    <property type="match status" value="1"/>
</dbReference>
<dbReference type="Pfam" id="PF13280">
    <property type="entry name" value="WYL"/>
    <property type="match status" value="1"/>
</dbReference>
<sequence>MPSIVSGMAGKKLTVTATERILNLVALLSESNAPLTFEDIVVKMRGQYSENSEARRTTFERDKKSLRKLGVPLTTRTLAGADAGKTAYSIDRSGYALIDFGLTHEEMAALQQAAAMVQIGTSWGKQAVQWLGGEITSAEAPTAVNVSVGSHMLPTVWEAVSLSRPLTFQYRGKSRLVHPYGLLARNGFWYLIGHDTTRDAQVTFRIDRIEGDVKAGESNSFARPEDFDLATAYMRDAKEFSDGGNEMAIVRVDHRVAPAVLRELGDEAIVARRSDGSVDVEVACGNTTAFESWLFAMVDRAEVISPADVRARVIGRLQEMAGSNS</sequence>
<gene>
    <name evidence="3" type="ORF">UFOPK1572_00814</name>
    <name evidence="4" type="ORF">UFOPK1704_00445</name>
</gene>
<dbReference type="InterPro" id="IPR057727">
    <property type="entry name" value="WCX_dom"/>
</dbReference>
<name>A0A6J6DBN5_9ZZZZ</name>
<dbReference type="InterPro" id="IPR026881">
    <property type="entry name" value="WYL_dom"/>
</dbReference>
<dbReference type="EMBL" id="CAEZTQ010000064">
    <property type="protein sequence ID" value="CAB4571070.1"/>
    <property type="molecule type" value="Genomic_DNA"/>
</dbReference>
<dbReference type="PROSITE" id="PS52050">
    <property type="entry name" value="WYL"/>
    <property type="match status" value="1"/>
</dbReference>
<reference evidence="3" key="1">
    <citation type="submission" date="2020-05" db="EMBL/GenBank/DDBJ databases">
        <authorList>
            <person name="Chiriac C."/>
            <person name="Salcher M."/>
            <person name="Ghai R."/>
            <person name="Kavagutti S V."/>
        </authorList>
    </citation>
    <scope>NUCLEOTIDE SEQUENCE</scope>
</reference>
<feature type="domain" description="WCX" evidence="2">
    <location>
        <begin position="248"/>
        <end position="321"/>
    </location>
</feature>